<proteinExistence type="evidence at protein level"/>
<protein>
    <submittedName>
        <fullName evidence="1">Translin</fullName>
    </submittedName>
</protein>
<keyword evidence="3 4" id="KW-1267">Proteomics identification</keyword>
<dbReference type="EMBL" id="AC018737">
    <property type="status" value="NOT_ANNOTATED_CDS"/>
    <property type="molecule type" value="Genomic_DNA"/>
</dbReference>
<dbReference type="SMR" id="A0A0J9YX41"/>
<dbReference type="OpenTargets" id="ENSG00000211460"/>
<evidence type="ECO:0000313" key="1">
    <source>
        <dbReference type="Ensembl" id="ENSP00000488237.1"/>
    </source>
</evidence>
<dbReference type="GeneTree" id="ENSGT00940000153568"/>
<dbReference type="HGNC" id="HGNC:12379">
    <property type="gene designation" value="TSN"/>
</dbReference>
<dbReference type="Ensembl" id="ENST00000490717.5">
    <property type="protein sequence ID" value="ENSP00000487833.1"/>
    <property type="gene ID" value="ENSG00000211460.12"/>
</dbReference>
<dbReference type="Proteomes" id="UP000005640">
    <property type="component" value="Chromosome 2"/>
</dbReference>
<gene>
    <name evidence="1" type="primary">TSN</name>
</gene>
<evidence type="ECO:0000313" key="2">
    <source>
        <dbReference type="Proteomes" id="UP000005640"/>
    </source>
</evidence>
<dbReference type="OrthoDB" id="829at2759"/>
<dbReference type="ExpressionAtlas" id="A0A0J9YX41">
    <property type="expression patterns" value="baseline and differential"/>
</dbReference>
<reference evidence="1" key="1">
    <citation type="journal article" date="2001" name="Nature">
        <title>Initial sequencing and analysis of the human genome.</title>
        <authorList>
            <consortium name="International Human Genome Sequencing Consortium"/>
            <person name="Lander E.S."/>
            <person name="Linton L.M."/>
            <person name="Birren B."/>
            <person name="Nusbaum C."/>
            <person name="Zody M.C."/>
            <person name="Baldwin J."/>
            <person name="Devon K."/>
            <person name="Dewar K."/>
            <person name="Doyle M."/>
            <person name="FitzHugh W."/>
            <person name="Funke R."/>
            <person name="Gage D."/>
            <person name="Harris K."/>
            <person name="Heaford A."/>
            <person name="Howland J."/>
            <person name="Kann L."/>
            <person name="Lehoczky J."/>
            <person name="LeVine R."/>
            <person name="McEwan P."/>
            <person name="McKernan K."/>
            <person name="Meldrim J."/>
            <person name="Mesirov J.P."/>
            <person name="Miranda C."/>
            <person name="Morris W."/>
            <person name="Naylor J."/>
            <person name="Raymond C."/>
            <person name="Rosetti M."/>
            <person name="Santos R."/>
            <person name="Sheridan A."/>
            <person name="Sougnez C."/>
            <person name="Stange-Thomann N."/>
            <person name="Stojanovic N."/>
            <person name="Subramanian A."/>
            <person name="Wyman D."/>
            <person name="Rogers J."/>
            <person name="Sulston J."/>
            <person name="Ainscough R."/>
            <person name="Beck S."/>
            <person name="Bentley D."/>
            <person name="Burton J."/>
            <person name="Clee C."/>
            <person name="Carter N."/>
            <person name="Coulson A."/>
            <person name="Deadman R."/>
            <person name="Deloukas P."/>
            <person name="Dunham A."/>
            <person name="Dunham I."/>
            <person name="Durbin R."/>
            <person name="French L."/>
            <person name="Grafham D."/>
            <person name="Gregory S."/>
            <person name="Hubbard T."/>
            <person name="Humphray S."/>
            <person name="Hunt A."/>
            <person name="Jones M."/>
            <person name="Lloyd C."/>
            <person name="McMurray A."/>
            <person name="Matthews L."/>
            <person name="Mercer S."/>
            <person name="Milne S."/>
            <person name="Mullikin J.C."/>
            <person name="Mungall A."/>
            <person name="Plumb R."/>
            <person name="Ross M."/>
            <person name="Shownkeen R."/>
            <person name="Sims S."/>
            <person name="Waterston R.H."/>
            <person name="Wilson R.K."/>
            <person name="Hillier L.W."/>
            <person name="McPherson J.D."/>
            <person name="Marra M.A."/>
            <person name="Mardis E.R."/>
            <person name="Fulton L.A."/>
            <person name="Chinwalla A.T."/>
            <person name="Pepin K.H."/>
            <person name="Gish W.R."/>
            <person name="Chissoe S.L."/>
            <person name="Wendl M.C."/>
            <person name="Delehaunty K.D."/>
            <person name="Miner T.L."/>
            <person name="Delehaunty A."/>
            <person name="Kramer J.B."/>
            <person name="Cook L.L."/>
            <person name="Fulton R.S."/>
            <person name="Johnson D.L."/>
            <person name="Minx P.J."/>
            <person name="Clifton S.W."/>
            <person name="Hawkins T."/>
            <person name="Branscomb E."/>
            <person name="Predki P."/>
            <person name="Richardson P."/>
            <person name="Wenning S."/>
            <person name="Slezak T."/>
            <person name="Doggett N."/>
            <person name="Cheng J.F."/>
            <person name="Olsen A."/>
            <person name="Lucas S."/>
            <person name="Elkin C."/>
            <person name="Uberbacher E."/>
            <person name="Frazier M."/>
            <person name="Gibbs R.A."/>
            <person name="Muzny D.M."/>
            <person name="Scherer S.E."/>
            <person name="Bouck J.B."/>
            <person name="Sodergren E.J."/>
            <person name="Worley K.C."/>
            <person name="Rives C.M."/>
            <person name="Gorrell J.H."/>
            <person name="Metzker M.L."/>
            <person name="Naylor S.L."/>
            <person name="Kucherlapati R.S."/>
            <person name="Nelson D.L."/>
            <person name="Weinstock G.M."/>
            <person name="Sakaki Y."/>
            <person name="Fujiyama A."/>
            <person name="Hattori M."/>
            <person name="Yada T."/>
            <person name="Toyoda A."/>
            <person name="Itoh T."/>
            <person name="Kawagoe C."/>
            <person name="Watanabe H."/>
            <person name="Totoki Y."/>
            <person name="Taylor T."/>
            <person name="Weissenbach J."/>
            <person name="Heilig R."/>
            <person name="Saurin W."/>
            <person name="Artiguenave F."/>
            <person name="Brottier P."/>
            <person name="Bruls T."/>
            <person name="Pelletier E."/>
            <person name="Robert C."/>
            <person name="Wincker P."/>
            <person name="Smith D.R."/>
            <person name="Doucette-Stamm L."/>
            <person name="Rubenfield M."/>
            <person name="Weinstock K."/>
            <person name="Lee H.M."/>
            <person name="Dubois J."/>
            <person name="Rosenthal A."/>
            <person name="Platzer M."/>
            <person name="Nyakatura G."/>
            <person name="Taudien S."/>
            <person name="Rump A."/>
            <person name="Yang H."/>
            <person name="Yu J."/>
            <person name="Wang J."/>
            <person name="Huang G."/>
            <person name="Gu J."/>
            <person name="Hood L."/>
            <person name="Rowen L."/>
            <person name="Madan A."/>
            <person name="Qin S."/>
            <person name="Davis R.W."/>
            <person name="Federspiel N.A."/>
            <person name="Abola A.P."/>
            <person name="Proctor M.J."/>
            <person name="Myers R.M."/>
            <person name="Schmutz J."/>
            <person name="Dickson M."/>
            <person name="Grimwood J."/>
            <person name="Cox D.R."/>
            <person name="Olson M.V."/>
            <person name="Kaul R."/>
            <person name="Raymond C."/>
            <person name="Shimizu N."/>
            <person name="Kawasaki K."/>
            <person name="Minoshima S."/>
            <person name="Evans G.A."/>
            <person name="Athanasiou M."/>
            <person name="Schultz R."/>
            <person name="Roe B.A."/>
            <person name="Chen F."/>
            <person name="Pan H."/>
            <person name="Ramser J."/>
            <person name="Lehrach H."/>
            <person name="Reinhardt R."/>
            <person name="McCombie W.R."/>
            <person name="de la Bastide M."/>
            <person name="Dedhia N."/>
            <person name="Blocker H."/>
            <person name="Hornischer K."/>
            <person name="Nordsiek G."/>
            <person name="Agarwala R."/>
            <person name="Aravind L."/>
            <person name="Bailey J.A."/>
            <person name="Bateman A."/>
            <person name="Batzoglou S."/>
            <person name="Birney E."/>
            <person name="Bork P."/>
            <person name="Brown D.G."/>
            <person name="Burge C.B."/>
            <person name="Cerutti L."/>
            <person name="Chen H.C."/>
            <person name="Church D."/>
            <person name="Clamp M."/>
            <person name="Copley R.R."/>
            <person name="Doerks T."/>
            <person name="Eddy S.R."/>
            <person name="Eichler E.E."/>
            <person name="Furey T.S."/>
            <person name="Galagan J."/>
            <person name="Gilbert J.G."/>
            <person name="Harmon C."/>
            <person name="Hayashizaki Y."/>
            <person name="Haussler D."/>
            <person name="Hermjakob H."/>
            <person name="Hokamp K."/>
            <person name="Jang W."/>
            <person name="Johnson L.S."/>
            <person name="Jones T.A."/>
            <person name="Kasif S."/>
            <person name="Kaspryzk A."/>
            <person name="Kennedy S."/>
            <person name="Kent W.J."/>
            <person name="Kitts P."/>
            <person name="Koonin E.V."/>
            <person name="Korf I."/>
            <person name="Kulp D."/>
            <person name="Lancet D."/>
            <person name="Lowe T.M."/>
            <person name="McLysaght A."/>
            <person name="Mikkelsen T."/>
            <person name="Moran J.V."/>
            <person name="Mulder N."/>
            <person name="Pollara V.J."/>
            <person name="Ponting C.P."/>
            <person name="Schuler G."/>
            <person name="Schultz J."/>
            <person name="Slater G."/>
            <person name="Smit A.F."/>
            <person name="Stupka E."/>
            <person name="Szustakowski J."/>
            <person name="Thierry-Mieg D."/>
            <person name="Thierry-Mieg J."/>
            <person name="Wagner L."/>
            <person name="Wallis J."/>
            <person name="Wheeler R."/>
            <person name="Williams A."/>
            <person name="Wolf Y.I."/>
            <person name="Wolfe K.H."/>
            <person name="Yang S.P."/>
            <person name="Yeh R.F."/>
            <person name="Collins F."/>
            <person name="Guyer M.S."/>
            <person name="Peterson J."/>
            <person name="Felsenfeld A."/>
            <person name="Wetterstrand K.A."/>
            <person name="Patrinos A."/>
            <person name="Morgan M.J."/>
            <person name="de Jong P."/>
            <person name="Catanese J.J."/>
            <person name="Osoegawa K."/>
            <person name="Shizuya H."/>
            <person name="Choi S."/>
            <person name="Chen Y.J."/>
        </authorList>
    </citation>
    <scope>NUCLEOTIDE SEQUENCE [LARGE SCALE GENOMIC DNA]</scope>
</reference>
<accession>A0A0J9YX41</accession>
<dbReference type="Bgee" id="ENSG00000211460">
    <property type="expression patterns" value="Expressed in primordial germ cell in gonad and 216 other cell types or tissues"/>
</dbReference>
<keyword evidence="2" id="KW-1185">Reference proteome</keyword>
<dbReference type="AlphaFoldDB" id="A0A0J9YX41"/>
<dbReference type="Ensembl" id="ENST00000478165.5">
    <property type="protein sequence ID" value="ENSP00000488237.1"/>
    <property type="gene ID" value="ENSG00000211460.12"/>
</dbReference>
<dbReference type="VEuPathDB" id="HostDB:ENSG00000211460"/>
<dbReference type="ChiTaRS" id="TSN">
    <property type="organism name" value="human"/>
</dbReference>
<evidence type="ECO:0007829" key="4">
    <source>
        <dbReference type="ProteomicsDB" id="A0A0J9YX41"/>
    </source>
</evidence>
<name>A0A0J9YX41_HUMAN</name>
<organism evidence="1 2">
    <name type="scientific">Homo sapiens</name>
    <name type="common">Human</name>
    <dbReference type="NCBI Taxonomy" id="9606"/>
    <lineage>
        <taxon>Eukaryota</taxon>
        <taxon>Metazoa</taxon>
        <taxon>Chordata</taxon>
        <taxon>Craniata</taxon>
        <taxon>Vertebrata</taxon>
        <taxon>Euteleostomi</taxon>
        <taxon>Mammalia</taxon>
        <taxon>Eutheria</taxon>
        <taxon>Euarchontoglires</taxon>
        <taxon>Primates</taxon>
        <taxon>Haplorrhini</taxon>
        <taxon>Catarrhini</taxon>
        <taxon>Hominidae</taxon>
        <taxon>Homo</taxon>
    </lineage>
</organism>
<evidence type="ECO:0007829" key="3">
    <source>
        <dbReference type="PeptideAtlas" id="A0A0J9YX41"/>
    </source>
</evidence>
<reference evidence="1" key="2">
    <citation type="journal article" date="2004" name="Nature">
        <title>Finishing the euchromatic sequence of the human genome.</title>
        <authorList>
            <consortium name="International Human Genome Sequencing Consortium"/>
        </authorList>
    </citation>
    <scope>NUCLEOTIDE SEQUENCE [LARGE SCALE GENOMIC DNA]</scope>
</reference>
<reference evidence="1 2" key="3">
    <citation type="journal article" date="2005" name="Nature">
        <title>Generation and annotation of the DNA sequences of human chromosomes 2 and 4.</title>
        <authorList>
            <person name="Hillier L.W."/>
            <person name="Graves T.A."/>
            <person name="Fulton R.S."/>
            <person name="Fulton L.A."/>
            <person name="Pepin K.H."/>
            <person name="Minx P."/>
            <person name="Wagner-McPherson C."/>
            <person name="Layman D."/>
            <person name="Wylie K."/>
            <person name="Sekhon M."/>
            <person name="Becker M.C."/>
            <person name="Fewell G.A."/>
            <person name="Delehaunty K.D."/>
            <person name="Miner T.L."/>
            <person name="Nash W.E."/>
            <person name="Kremitzki C."/>
            <person name="Oddy L."/>
            <person name="Du H."/>
            <person name="Sun H."/>
            <person name="Bradshaw-Cordum H."/>
            <person name="Ali J."/>
            <person name="Carter J."/>
            <person name="Cordes M."/>
            <person name="Harris A."/>
            <person name="Isak A."/>
            <person name="van Brunt A."/>
            <person name="Nguyen C."/>
            <person name="Du F."/>
            <person name="Courtney L."/>
            <person name="Kalicki J."/>
            <person name="Ozersky P."/>
            <person name="Abbott S."/>
            <person name="Armstrong J."/>
            <person name="Belter E.A."/>
            <person name="Caruso L."/>
            <person name="Cedroni M."/>
            <person name="Cotton M."/>
            <person name="Davidson T."/>
            <person name="Desai A."/>
            <person name="Elliott G."/>
            <person name="Erb T."/>
            <person name="Fronick C."/>
            <person name="Gaige T."/>
            <person name="Haakenson W."/>
            <person name="Haglund K."/>
            <person name="Holmes A."/>
            <person name="Harkins R."/>
            <person name="Kim K."/>
            <person name="Kruchowski S.S."/>
            <person name="Strong C.M."/>
            <person name="Grewal N."/>
            <person name="Goyea E."/>
            <person name="Hou S."/>
            <person name="Levy A."/>
            <person name="Martinka S."/>
            <person name="Mead K."/>
            <person name="McLellan M.D."/>
            <person name="Meyer R."/>
            <person name="Randall-Maher J."/>
            <person name="Tomlinson C."/>
            <person name="Dauphin-Kohlberg S."/>
            <person name="Kozlowicz-Reilly A."/>
            <person name="Shah N."/>
            <person name="Swearengen-Shahid S."/>
            <person name="Snider J."/>
            <person name="Strong J.T."/>
            <person name="Thompson J."/>
            <person name="Yoakum M."/>
            <person name="Leonard S."/>
            <person name="Pearman C."/>
            <person name="Trani L."/>
            <person name="Radionenko M."/>
            <person name="Waligorski J.E."/>
            <person name="Wang C."/>
            <person name="Rock S.M."/>
            <person name="Tin-Wollam A.M."/>
            <person name="Maupin R."/>
            <person name="Latreille P."/>
            <person name="Wendl M.C."/>
            <person name="Yang S.P."/>
            <person name="Pohl C."/>
            <person name="Wallis J.W."/>
            <person name="Spieth J."/>
            <person name="Bieri T.A."/>
            <person name="Berkowicz N."/>
            <person name="Nelson J.O."/>
            <person name="Osborne J."/>
            <person name="Ding L."/>
            <person name="Meyer R."/>
            <person name="Sabo A."/>
            <person name="Shotland Y."/>
            <person name="Sinha P."/>
            <person name="Wohldmann P.E."/>
            <person name="Cook L.L."/>
            <person name="Hickenbotham M.T."/>
            <person name="Eldred J."/>
            <person name="Williams D."/>
            <person name="Jones T.A."/>
            <person name="She X."/>
            <person name="Ciccarelli F.D."/>
            <person name="Izaurralde E."/>
            <person name="Taylor J."/>
            <person name="Schmutz J."/>
            <person name="Myers R.M."/>
            <person name="Cox D.R."/>
            <person name="Huang X."/>
            <person name="McPherson J.D."/>
            <person name="Mardis E.R."/>
            <person name="Clifton S.W."/>
            <person name="Warren W.C."/>
            <person name="Chinwalla A.T."/>
            <person name="Eddy S.R."/>
            <person name="Marra M.A."/>
            <person name="Ovcharenko I."/>
            <person name="Furey T.S."/>
            <person name="Miller W."/>
            <person name="Eichler E.E."/>
            <person name="Bork P."/>
            <person name="Suyama M."/>
            <person name="Torrents D."/>
            <person name="Waterston R.H."/>
            <person name="Wilson R.K."/>
        </authorList>
    </citation>
    <scope>NUCLEOTIDE SEQUENCE [LARGE SCALE GENOMIC DNA]</scope>
</reference>
<sequence>MSVSEIFVELQGFLAAEQDIREASPLPSPFPLPFHA</sequence>
<dbReference type="Ensembl" id="ENST00000467324.5">
    <property type="protein sequence ID" value="ENSP00000487808.1"/>
    <property type="gene ID" value="ENSG00000211460.12"/>
</dbReference>
<reference evidence="1" key="4">
    <citation type="submission" date="2025-05" db="UniProtKB">
        <authorList>
            <consortium name="Ensembl"/>
        </authorList>
    </citation>
    <scope>IDENTIFICATION</scope>
</reference>